<organism evidence="2 3">
    <name type="scientific">Kribbella karoonensis</name>
    <dbReference type="NCBI Taxonomy" id="324851"/>
    <lineage>
        <taxon>Bacteria</taxon>
        <taxon>Bacillati</taxon>
        <taxon>Actinomycetota</taxon>
        <taxon>Actinomycetes</taxon>
        <taxon>Propionibacteriales</taxon>
        <taxon>Kribbellaceae</taxon>
        <taxon>Kribbella</taxon>
    </lineage>
</organism>
<evidence type="ECO:0000313" key="3">
    <source>
        <dbReference type="Proteomes" id="UP001500190"/>
    </source>
</evidence>
<dbReference type="EMBL" id="BAAAND010000002">
    <property type="protein sequence ID" value="GAA1572606.1"/>
    <property type="molecule type" value="Genomic_DNA"/>
</dbReference>
<dbReference type="Proteomes" id="UP001500190">
    <property type="component" value="Unassembled WGS sequence"/>
</dbReference>
<dbReference type="SUPFAM" id="SSF56112">
    <property type="entry name" value="Protein kinase-like (PK-like)"/>
    <property type="match status" value="1"/>
</dbReference>
<dbReference type="RefSeq" id="WP_344188607.1">
    <property type="nucleotide sequence ID" value="NZ_BAAAND010000002.1"/>
</dbReference>
<dbReference type="PANTHER" id="PTHR21310:SF40">
    <property type="entry name" value="AMINOGLYCOSIDE PHOSPHOTRANSFERASE DOMAIN-CONTAINING PROTEIN-RELATED"/>
    <property type="match status" value="1"/>
</dbReference>
<comment type="caution">
    <text evidence="2">The sequence shown here is derived from an EMBL/GenBank/DDBJ whole genome shotgun (WGS) entry which is preliminary data.</text>
</comment>
<dbReference type="Pfam" id="PF01636">
    <property type="entry name" value="APH"/>
    <property type="match status" value="1"/>
</dbReference>
<protein>
    <submittedName>
        <fullName evidence="2">Phosphotransferase</fullName>
    </submittedName>
</protein>
<name>A0ABN2D8G6_9ACTN</name>
<dbReference type="Gene3D" id="3.90.1200.10">
    <property type="match status" value="1"/>
</dbReference>
<proteinExistence type="predicted"/>
<dbReference type="InterPro" id="IPR011009">
    <property type="entry name" value="Kinase-like_dom_sf"/>
</dbReference>
<sequence>MTAHSERATLRVGGTFLKIDADEARIDREAEAMQLAPIPTPKLLWRKPHVLALSVLPGIALARVGQPSPASPEAWAAAGAAVRRLHDAPTPPWLGRAGRPLDELTPDLDRECDRLIADGTLPAALVTRNRELAEAALRPWSPAFTHGDLHVAHVFTDNDEVTGIIDWSEAGQGDPLYDLASLTVAHQNHLTDVLTGYGTTVDLKVIHAWWFLRTLLVVRWLTTHGHNPHTPGGAVDVLRAQL</sequence>
<dbReference type="InterPro" id="IPR051678">
    <property type="entry name" value="AGP_Transferase"/>
</dbReference>
<dbReference type="InterPro" id="IPR002575">
    <property type="entry name" value="Aminoglycoside_PTrfase"/>
</dbReference>
<feature type="domain" description="Aminoglycoside phosphotransferase" evidence="1">
    <location>
        <begin position="16"/>
        <end position="183"/>
    </location>
</feature>
<accession>A0ABN2D8G6</accession>
<keyword evidence="3" id="KW-1185">Reference proteome</keyword>
<reference evidence="2 3" key="1">
    <citation type="journal article" date="2019" name="Int. J. Syst. Evol. Microbiol.">
        <title>The Global Catalogue of Microorganisms (GCM) 10K type strain sequencing project: providing services to taxonomists for standard genome sequencing and annotation.</title>
        <authorList>
            <consortium name="The Broad Institute Genomics Platform"/>
            <consortium name="The Broad Institute Genome Sequencing Center for Infectious Disease"/>
            <person name="Wu L."/>
            <person name="Ma J."/>
        </authorList>
    </citation>
    <scope>NUCLEOTIDE SEQUENCE [LARGE SCALE GENOMIC DNA]</scope>
    <source>
        <strain evidence="2 3">JCM 14304</strain>
    </source>
</reference>
<dbReference type="PANTHER" id="PTHR21310">
    <property type="entry name" value="AMINOGLYCOSIDE PHOSPHOTRANSFERASE-RELATED-RELATED"/>
    <property type="match status" value="1"/>
</dbReference>
<evidence type="ECO:0000259" key="1">
    <source>
        <dbReference type="Pfam" id="PF01636"/>
    </source>
</evidence>
<gene>
    <name evidence="2" type="ORF">GCM10009742_14220</name>
</gene>
<evidence type="ECO:0000313" key="2">
    <source>
        <dbReference type="EMBL" id="GAA1572606.1"/>
    </source>
</evidence>